<accession>E6UAJ1</accession>
<reference evidence="1 2" key="1">
    <citation type="journal article" date="2011" name="J. Bacteriol.">
        <title>Complete genome of the cellulolytic ruminal bacterium Ruminococcus albus 7.</title>
        <authorList>
            <person name="Suen G."/>
            <person name="Stevenson D.M."/>
            <person name="Bruce D.C."/>
            <person name="Chertkov O."/>
            <person name="Copeland A."/>
            <person name="Cheng J.F."/>
            <person name="Detter C."/>
            <person name="Detter J.C."/>
            <person name="Goodwin L.A."/>
            <person name="Han C.S."/>
            <person name="Hauser L.J."/>
            <person name="Ivanova N.N."/>
            <person name="Kyrpides N.C."/>
            <person name="Land M.L."/>
            <person name="Lapidus A."/>
            <person name="Lucas S."/>
            <person name="Ovchinnikova G."/>
            <person name="Pitluck S."/>
            <person name="Tapia R."/>
            <person name="Woyke T."/>
            <person name="Boyum J."/>
            <person name="Mead D."/>
            <person name="Weimer P.J."/>
        </authorList>
    </citation>
    <scope>NUCLEOTIDE SEQUENCE [LARGE SCALE GENOMIC DNA]</scope>
    <source>
        <strain evidence="2">ATCC 27210 / DSM 20455 / JCM 14654 / NCDO 2250 / 7</strain>
    </source>
</reference>
<evidence type="ECO:0000313" key="1">
    <source>
        <dbReference type="EMBL" id="ADU22413.1"/>
    </source>
</evidence>
<dbReference type="HOGENOM" id="CLU_164817_1_0_9"/>
<evidence type="ECO:0000313" key="2">
    <source>
        <dbReference type="Proteomes" id="UP000006919"/>
    </source>
</evidence>
<gene>
    <name evidence="1" type="ordered locus">Rumal_1919</name>
</gene>
<dbReference type="eggNOG" id="ENOG50331C2">
    <property type="taxonomic scope" value="Bacteria"/>
</dbReference>
<protein>
    <submittedName>
        <fullName evidence="1">Uncharacterized protein</fullName>
    </submittedName>
</protein>
<dbReference type="RefSeq" id="WP_013498577.1">
    <property type="nucleotide sequence ID" value="NC_014833.1"/>
</dbReference>
<proteinExistence type="predicted"/>
<sequence>MSKIADTNDKIAIAVTKGYKSVENTVVGGYQAVEKAVVGGYKKIENGFVDTFLAKDGETVDEAKHRITSCMTEKD</sequence>
<dbReference type="STRING" id="697329.Rumal_1919"/>
<dbReference type="AlphaFoldDB" id="E6UAJ1"/>
<organism evidence="1 2">
    <name type="scientific">Ruminococcus albus (strain ATCC 27210 / DSM 20455 / JCM 14654 / NCDO 2250 / 7)</name>
    <dbReference type="NCBI Taxonomy" id="697329"/>
    <lineage>
        <taxon>Bacteria</taxon>
        <taxon>Bacillati</taxon>
        <taxon>Bacillota</taxon>
        <taxon>Clostridia</taxon>
        <taxon>Eubacteriales</taxon>
        <taxon>Oscillospiraceae</taxon>
        <taxon>Ruminococcus</taxon>
    </lineage>
</organism>
<dbReference type="EMBL" id="CP002403">
    <property type="protein sequence ID" value="ADU22413.1"/>
    <property type="molecule type" value="Genomic_DNA"/>
</dbReference>
<dbReference type="Proteomes" id="UP000006919">
    <property type="component" value="Chromosome"/>
</dbReference>
<dbReference type="KEGG" id="ral:Rumal_1919"/>
<name>E6UAJ1_RUMA7</name>